<evidence type="ECO:0000256" key="6">
    <source>
        <dbReference type="SAM" id="SignalP"/>
    </source>
</evidence>
<dbReference type="Gene3D" id="2.40.240.50">
    <property type="entry name" value="Barwin-like endoglucanases"/>
    <property type="match status" value="1"/>
</dbReference>
<dbReference type="PIRSF" id="PIRSF019422">
    <property type="entry name" value="MltA"/>
    <property type="match status" value="1"/>
</dbReference>
<name>A0A5R9GMB2_9PROT</name>
<dbReference type="GO" id="GO:0004553">
    <property type="term" value="F:hydrolase activity, hydrolyzing O-glycosyl compounds"/>
    <property type="evidence" value="ECO:0007669"/>
    <property type="project" value="InterPro"/>
</dbReference>
<keyword evidence="3" id="KW-0456">Lyase</keyword>
<dbReference type="CDD" id="cd14485">
    <property type="entry name" value="mltA_like_LT_A"/>
    <property type="match status" value="1"/>
</dbReference>
<dbReference type="Pfam" id="PF03562">
    <property type="entry name" value="MltA"/>
    <property type="match status" value="1"/>
</dbReference>
<keyword evidence="6" id="KW-0732">Signal</keyword>
<dbReference type="AlphaFoldDB" id="A0A5R9GMB2"/>
<evidence type="ECO:0000256" key="2">
    <source>
        <dbReference type="ARBA" id="ARBA00012587"/>
    </source>
</evidence>
<dbReference type="CDD" id="cd14668">
    <property type="entry name" value="mlta_B"/>
    <property type="match status" value="1"/>
</dbReference>
<dbReference type="GO" id="GO:0071555">
    <property type="term" value="P:cell wall organization"/>
    <property type="evidence" value="ECO:0007669"/>
    <property type="project" value="UniProtKB-KW"/>
</dbReference>
<dbReference type="RefSeq" id="WP_138240207.1">
    <property type="nucleotide sequence ID" value="NZ_VBRY01000015.1"/>
</dbReference>
<dbReference type="GO" id="GO:0008933">
    <property type="term" value="F:peptidoglycan lytic transglycosylase activity"/>
    <property type="evidence" value="ECO:0007669"/>
    <property type="project" value="TreeGrafter"/>
</dbReference>
<dbReference type="PANTHER" id="PTHR30124">
    <property type="entry name" value="MEMBRANE-BOUND LYTIC MUREIN TRANSGLYCOSYLASE A"/>
    <property type="match status" value="1"/>
</dbReference>
<feature type="signal peptide" evidence="6">
    <location>
        <begin position="1"/>
        <end position="23"/>
    </location>
</feature>
<dbReference type="GO" id="GO:0009253">
    <property type="term" value="P:peptidoglycan catabolic process"/>
    <property type="evidence" value="ECO:0007669"/>
    <property type="project" value="TreeGrafter"/>
</dbReference>
<dbReference type="EC" id="4.2.2.n1" evidence="2"/>
<dbReference type="SMART" id="SM00925">
    <property type="entry name" value="MltA"/>
    <property type="match status" value="1"/>
</dbReference>
<dbReference type="Proteomes" id="UP000306585">
    <property type="component" value="Unassembled WGS sequence"/>
</dbReference>
<dbReference type="Gene3D" id="2.40.40.10">
    <property type="entry name" value="RlpA-like domain"/>
    <property type="match status" value="1"/>
</dbReference>
<dbReference type="PROSITE" id="PS51257">
    <property type="entry name" value="PROKAR_LIPOPROTEIN"/>
    <property type="match status" value="1"/>
</dbReference>
<evidence type="ECO:0000256" key="1">
    <source>
        <dbReference type="ARBA" id="ARBA00001420"/>
    </source>
</evidence>
<dbReference type="InterPro" id="IPR010611">
    <property type="entry name" value="3D_dom"/>
</dbReference>
<evidence type="ECO:0000313" key="8">
    <source>
        <dbReference type="EMBL" id="TLS65553.1"/>
    </source>
</evidence>
<dbReference type="InterPro" id="IPR005300">
    <property type="entry name" value="MltA_B"/>
</dbReference>
<dbReference type="SUPFAM" id="SSF50685">
    <property type="entry name" value="Barwin-like endoglucanases"/>
    <property type="match status" value="1"/>
</dbReference>
<evidence type="ECO:0000256" key="4">
    <source>
        <dbReference type="ARBA" id="ARBA00023316"/>
    </source>
</evidence>
<proteinExistence type="predicted"/>
<reference evidence="8 9" key="1">
    <citation type="journal article" date="2019" name="Appl. Environ. Microbiol.">
        <title>Environmental Evidence and Genomic Insight of Iron-oxidizing Bacteria Preference Towards More Corrosion Resistant Stainless Steel at Higher Salinities.</title>
        <authorList>
            <person name="Garrison C.E."/>
            <person name="Price K.A."/>
            <person name="Field E.K."/>
        </authorList>
    </citation>
    <scope>NUCLEOTIDE SEQUENCE [LARGE SCALE GENOMIC DNA]</scope>
    <source>
        <strain evidence="8 9">P3</strain>
    </source>
</reference>
<keyword evidence="9" id="KW-1185">Reference proteome</keyword>
<dbReference type="GO" id="GO:0009254">
    <property type="term" value="P:peptidoglycan turnover"/>
    <property type="evidence" value="ECO:0007669"/>
    <property type="project" value="InterPro"/>
</dbReference>
<dbReference type="GO" id="GO:0019867">
    <property type="term" value="C:outer membrane"/>
    <property type="evidence" value="ECO:0007669"/>
    <property type="project" value="InterPro"/>
</dbReference>
<protein>
    <recommendedName>
        <fullName evidence="2">peptidoglycan lytic exotransglycosylase</fullName>
        <ecNumber evidence="2">4.2.2.n1</ecNumber>
    </recommendedName>
    <alternativeName>
        <fullName evidence="5">Murein hydrolase A</fullName>
    </alternativeName>
</protein>
<feature type="chain" id="PRO_5024392889" description="peptidoglycan lytic exotransglycosylase" evidence="6">
    <location>
        <begin position="24"/>
        <end position="383"/>
    </location>
</feature>
<evidence type="ECO:0000256" key="5">
    <source>
        <dbReference type="ARBA" id="ARBA00030918"/>
    </source>
</evidence>
<feature type="domain" description="Lytic transglycosylase MltA" evidence="7">
    <location>
        <begin position="119"/>
        <end position="275"/>
    </location>
</feature>
<keyword evidence="4" id="KW-0961">Cell wall biogenesis/degradation</keyword>
<accession>A0A5R9GMB2</accession>
<dbReference type="EMBL" id="VBRY01000015">
    <property type="protein sequence ID" value="TLS65553.1"/>
    <property type="molecule type" value="Genomic_DNA"/>
</dbReference>
<sequence length="383" mass="43123">MRVFQWLLMGACLLLAACSGQHKQTSDSEMRPVYKKSAWRMLPDWQQVTLAPSLDALRQSCTTLAKKPDWQEICSEASLLDHDNEGAIRRFFEARFTPWQLRNGDGSSDGLITGYYEPLLYGSRTRDERFRYPVYGVPDDLLIIDLGKLYPELKDMRLRGRVDGRKVVPYYDRADIDQGHAPQGKELLWVDDEIGLFFLQVQGSGRVQLPDGTLIKLGYADQNGHPYASIGKALIEMGELTLEQVSLQSIRQWAQDHPERLPELLHKNPSYVFFREMPDGLQSAVGAMGVPLTAGYSMAVDRRVIPLGMPVFLATTWPNSDRPLNRLMSAQDTGGAIKGVIRADFFWGFGADAGRQAGSMKQRGQMWVLYPKGGKPVVTVLRR</sequence>
<evidence type="ECO:0000259" key="7">
    <source>
        <dbReference type="SMART" id="SM00925"/>
    </source>
</evidence>
<dbReference type="InterPro" id="IPR026044">
    <property type="entry name" value="MltA"/>
</dbReference>
<comment type="catalytic activity">
    <reaction evidence="1">
        <text>Exolytic cleavage of the (1-&gt;4)-beta-glycosidic linkage between N-acetylmuramic acid (MurNAc) and N-acetylglucosamine (GlcNAc) residues in peptidoglycan, from either the reducing or the non-reducing ends of the peptidoglycan chains, with concomitant formation of a 1,6-anhydrobond in the MurNAc residue.</text>
        <dbReference type="EC" id="4.2.2.n1"/>
    </reaction>
</comment>
<dbReference type="InterPro" id="IPR036908">
    <property type="entry name" value="RlpA-like_sf"/>
</dbReference>
<evidence type="ECO:0000256" key="3">
    <source>
        <dbReference type="ARBA" id="ARBA00023239"/>
    </source>
</evidence>
<gene>
    <name evidence="8" type="ORF">FEF65_12760</name>
</gene>
<dbReference type="Pfam" id="PF06725">
    <property type="entry name" value="3D"/>
    <property type="match status" value="1"/>
</dbReference>
<dbReference type="PANTHER" id="PTHR30124:SF0">
    <property type="entry name" value="MEMBRANE-BOUND LYTIC MUREIN TRANSGLYCOSYLASE A"/>
    <property type="match status" value="1"/>
</dbReference>
<evidence type="ECO:0000313" key="9">
    <source>
        <dbReference type="Proteomes" id="UP000306585"/>
    </source>
</evidence>
<organism evidence="8 9">
    <name type="scientific">Mariprofundus erugo</name>
    <dbReference type="NCBI Taxonomy" id="2528639"/>
    <lineage>
        <taxon>Bacteria</taxon>
        <taxon>Pseudomonadati</taxon>
        <taxon>Pseudomonadota</taxon>
        <taxon>Candidatius Mariprofundia</taxon>
        <taxon>Mariprofundales</taxon>
        <taxon>Mariprofundaceae</taxon>
        <taxon>Mariprofundus</taxon>
    </lineage>
</organism>
<comment type="caution">
    <text evidence="8">The sequence shown here is derived from an EMBL/GenBank/DDBJ whole genome shotgun (WGS) entry which is preliminary data.</text>
</comment>